<name>A0A482WRC2_LAOST</name>
<dbReference type="Proteomes" id="UP000291343">
    <property type="component" value="Unassembled WGS sequence"/>
</dbReference>
<dbReference type="AlphaFoldDB" id="A0A482WRC2"/>
<dbReference type="InParanoid" id="A0A482WRC2"/>
<proteinExistence type="predicted"/>
<keyword evidence="3" id="KW-1185">Reference proteome</keyword>
<evidence type="ECO:0000313" key="3">
    <source>
        <dbReference type="Proteomes" id="UP000291343"/>
    </source>
</evidence>
<organism evidence="2 3">
    <name type="scientific">Laodelphax striatellus</name>
    <name type="common">Small brown planthopper</name>
    <name type="synonym">Delphax striatella</name>
    <dbReference type="NCBI Taxonomy" id="195883"/>
    <lineage>
        <taxon>Eukaryota</taxon>
        <taxon>Metazoa</taxon>
        <taxon>Ecdysozoa</taxon>
        <taxon>Arthropoda</taxon>
        <taxon>Hexapoda</taxon>
        <taxon>Insecta</taxon>
        <taxon>Pterygota</taxon>
        <taxon>Neoptera</taxon>
        <taxon>Paraneoptera</taxon>
        <taxon>Hemiptera</taxon>
        <taxon>Auchenorrhyncha</taxon>
        <taxon>Fulgoroidea</taxon>
        <taxon>Delphacidae</taxon>
        <taxon>Criomorphinae</taxon>
        <taxon>Laodelphax</taxon>
    </lineage>
</organism>
<reference evidence="2 3" key="1">
    <citation type="journal article" date="2017" name="Gigascience">
        <title>Genome sequence of the small brown planthopper, Laodelphax striatellus.</title>
        <authorList>
            <person name="Zhu J."/>
            <person name="Jiang F."/>
            <person name="Wang X."/>
            <person name="Yang P."/>
            <person name="Bao Y."/>
            <person name="Zhao W."/>
            <person name="Wang W."/>
            <person name="Lu H."/>
            <person name="Wang Q."/>
            <person name="Cui N."/>
            <person name="Li J."/>
            <person name="Chen X."/>
            <person name="Luo L."/>
            <person name="Yu J."/>
            <person name="Kang L."/>
            <person name="Cui F."/>
        </authorList>
    </citation>
    <scope>NUCLEOTIDE SEQUENCE [LARGE SCALE GENOMIC DNA]</scope>
    <source>
        <strain evidence="2">Lst14</strain>
    </source>
</reference>
<evidence type="ECO:0000313" key="2">
    <source>
        <dbReference type="EMBL" id="RZF36084.1"/>
    </source>
</evidence>
<feature type="region of interest" description="Disordered" evidence="1">
    <location>
        <begin position="108"/>
        <end position="145"/>
    </location>
</feature>
<protein>
    <submittedName>
        <fullName evidence="2">Uncharacterized protein</fullName>
    </submittedName>
</protein>
<sequence length="273" mass="30047">MRESANPELLKLIKAMDKLPDTIVGSGLTPTPWTDENFAPFQEKAQEHYTIRGDEQTTAMSAAKYIEAYLGLFTDSAARVLMGISKYRNKTRYLTTGLQTKTISTKALVPHSRKIVEEESTESNTDSDEDSDNQESDDDAPRRTPVGVRIRALMRNFEHVDADAADAPVGPPPPPPRLQIPQACTLSTPEVLALAPTSAPPSHQAHCLNLAPDREPIVLQVTWDDAWQSHQIANLALDAISARAQPLQILSILSARFHSIFPEPQAPSVPENR</sequence>
<gene>
    <name evidence="2" type="ORF">LSTR_LSTR005900</name>
</gene>
<accession>A0A482WRC2</accession>
<comment type="caution">
    <text evidence="2">The sequence shown here is derived from an EMBL/GenBank/DDBJ whole genome shotgun (WGS) entry which is preliminary data.</text>
</comment>
<evidence type="ECO:0000256" key="1">
    <source>
        <dbReference type="SAM" id="MobiDB-lite"/>
    </source>
</evidence>
<feature type="compositionally biased region" description="Acidic residues" evidence="1">
    <location>
        <begin position="118"/>
        <end position="138"/>
    </location>
</feature>
<dbReference type="EMBL" id="QKKF02027168">
    <property type="protein sequence ID" value="RZF36084.1"/>
    <property type="molecule type" value="Genomic_DNA"/>
</dbReference>